<keyword evidence="2" id="KW-1185">Reference proteome</keyword>
<organism evidence="1 2">
    <name type="scientific">Saitoella complicata (strain BCRC 22490 / CBS 7301 / JCM 7358 / NBRC 10748 / NRRL Y-17804)</name>
    <dbReference type="NCBI Taxonomy" id="698492"/>
    <lineage>
        <taxon>Eukaryota</taxon>
        <taxon>Fungi</taxon>
        <taxon>Dikarya</taxon>
        <taxon>Ascomycota</taxon>
        <taxon>Taphrinomycotina</taxon>
        <taxon>Taphrinomycotina incertae sedis</taxon>
        <taxon>Saitoella</taxon>
    </lineage>
</organism>
<accession>A0A0E9N8D1</accession>
<dbReference type="RefSeq" id="XP_019026753.1">
    <property type="nucleotide sequence ID" value="XM_019167213.1"/>
</dbReference>
<reference evidence="1 2" key="2">
    <citation type="journal article" date="2014" name="J. Gen. Appl. Microbiol.">
        <title>The early diverging ascomycetous budding yeast Saitoella complicata has three histone deacetylases belonging to the Clr6, Hos2, and Rpd3 lineages.</title>
        <authorList>
            <person name="Nishida H."/>
            <person name="Matsumoto T."/>
            <person name="Kondo S."/>
            <person name="Hamamoto M."/>
            <person name="Yoshikawa H."/>
        </authorList>
    </citation>
    <scope>NUCLEOTIDE SEQUENCE [LARGE SCALE GENOMIC DNA]</scope>
    <source>
        <strain evidence="1 2">NRRL Y-17804</strain>
    </source>
</reference>
<gene>
    <name evidence="1" type="ORF">G7K_0301-t1</name>
</gene>
<evidence type="ECO:0000313" key="1">
    <source>
        <dbReference type="EMBL" id="GAO46058.1"/>
    </source>
</evidence>
<sequence>MAPQYQYKWPANKLVTTIATLGIAFQLYCTYATTPIPLLEVPYRLVHEYLGQKFLDHTVLFLVISHSMEVSYAAYIAHNANVPWNVTIKYLLGVAAWGGLQLGQLKSIVKKGKAQ</sequence>
<dbReference type="AlphaFoldDB" id="A0A0E9N8D1"/>
<dbReference type="Proteomes" id="UP000033140">
    <property type="component" value="Unassembled WGS sequence"/>
</dbReference>
<name>A0A0E9N8D1_SAICN</name>
<evidence type="ECO:0000313" key="2">
    <source>
        <dbReference type="Proteomes" id="UP000033140"/>
    </source>
</evidence>
<dbReference type="EMBL" id="BACD03000002">
    <property type="protein sequence ID" value="GAO46058.1"/>
    <property type="molecule type" value="Genomic_DNA"/>
</dbReference>
<comment type="caution">
    <text evidence="1">The sequence shown here is derived from an EMBL/GenBank/DDBJ whole genome shotgun (WGS) entry which is preliminary data.</text>
</comment>
<proteinExistence type="predicted"/>
<protein>
    <submittedName>
        <fullName evidence="1">Uncharacterized protein</fullName>
    </submittedName>
</protein>
<reference evidence="1 2" key="3">
    <citation type="journal article" date="2015" name="Genome Announc.">
        <title>Draft Genome Sequence of the Archiascomycetous Yeast Saitoella complicata.</title>
        <authorList>
            <person name="Yamauchi K."/>
            <person name="Kondo S."/>
            <person name="Hamamoto M."/>
            <person name="Takahashi Y."/>
            <person name="Ogura Y."/>
            <person name="Hayashi T."/>
            <person name="Nishida H."/>
        </authorList>
    </citation>
    <scope>NUCLEOTIDE SEQUENCE [LARGE SCALE GENOMIC DNA]</scope>
    <source>
        <strain evidence="1 2">NRRL Y-17804</strain>
    </source>
</reference>
<reference evidence="1 2" key="1">
    <citation type="journal article" date="2011" name="J. Gen. Appl. Microbiol.">
        <title>Draft genome sequencing of the enigmatic yeast Saitoella complicata.</title>
        <authorList>
            <person name="Nishida H."/>
            <person name="Hamamoto M."/>
            <person name="Sugiyama J."/>
        </authorList>
    </citation>
    <scope>NUCLEOTIDE SEQUENCE [LARGE SCALE GENOMIC DNA]</scope>
    <source>
        <strain evidence="1 2">NRRL Y-17804</strain>
    </source>
</reference>